<organism evidence="2 3">
    <name type="scientific">Blumeria graminis f. sp. triticale</name>
    <dbReference type="NCBI Taxonomy" id="1689686"/>
    <lineage>
        <taxon>Eukaryota</taxon>
        <taxon>Fungi</taxon>
        <taxon>Dikarya</taxon>
        <taxon>Ascomycota</taxon>
        <taxon>Pezizomycotina</taxon>
        <taxon>Leotiomycetes</taxon>
        <taxon>Erysiphales</taxon>
        <taxon>Erysiphaceae</taxon>
        <taxon>Blumeria</taxon>
    </lineage>
</organism>
<keyword evidence="1" id="KW-1133">Transmembrane helix</keyword>
<feature type="transmembrane region" description="Helical" evidence="1">
    <location>
        <begin position="596"/>
        <end position="616"/>
    </location>
</feature>
<dbReference type="Pfam" id="PF00995">
    <property type="entry name" value="Sec1"/>
    <property type="match status" value="1"/>
</dbReference>
<dbReference type="AlphaFoldDB" id="A0A9W4DPX0"/>
<reference evidence="2" key="1">
    <citation type="submission" date="2020-10" db="EMBL/GenBank/DDBJ databases">
        <authorList>
            <person name="Muller C M."/>
        </authorList>
    </citation>
    <scope>NUCLEOTIDE SEQUENCE</scope>
    <source>
        <strain evidence="2">THUN-12</strain>
    </source>
</reference>
<dbReference type="Proteomes" id="UP000683417">
    <property type="component" value="Unassembled WGS sequence"/>
</dbReference>
<comment type="caution">
    <text evidence="2">The sequence shown here is derived from an EMBL/GenBank/DDBJ whole genome shotgun (WGS) entry which is preliminary data.</text>
</comment>
<dbReference type="EMBL" id="CAJHIT010000008">
    <property type="protein sequence ID" value="CAD6504176.1"/>
    <property type="molecule type" value="Genomic_DNA"/>
</dbReference>
<accession>A0A9W4DPX0</accession>
<keyword evidence="1" id="KW-0472">Membrane</keyword>
<proteinExistence type="predicted"/>
<dbReference type="InterPro" id="IPR001619">
    <property type="entry name" value="Sec1-like"/>
</dbReference>
<evidence type="ECO:0000313" key="3">
    <source>
        <dbReference type="Proteomes" id="UP000683417"/>
    </source>
</evidence>
<name>A0A9W4DPX0_BLUGR</name>
<evidence type="ECO:0000313" key="2">
    <source>
        <dbReference type="EMBL" id="CAD6504176.1"/>
    </source>
</evidence>
<protein>
    <submittedName>
        <fullName evidence="2">BgTH12-05910</fullName>
    </submittedName>
</protein>
<dbReference type="PANTHER" id="PTHR11679">
    <property type="entry name" value="VESICLE PROTEIN SORTING-ASSOCIATED"/>
    <property type="match status" value="1"/>
</dbReference>
<dbReference type="PIRSF" id="PIRSF005715">
    <property type="entry name" value="VPS45_Sec1"/>
    <property type="match status" value="1"/>
</dbReference>
<sequence>MAQHAYEFDTEEIKEKARKDILYLLEGVRGKKNLVLERSLAGPIGSFVKFTNLQDYGVDKIFFLENQNADVSQRNVVFIARGENARLVQLIAEQIKKIQRDSQSWHEFFIFWVPRKTLVSEKVLEEAGVLGDTNVSEFPLYFVPMEKDILSLELEESFADLYLRKVYAPTFMMARSLMIIQQKYGYFPRITGKGDKARKLADLLSRMRQELVASEDSSDEITPGLFPSATIESLIIIDREVDYATPLLTQLTYNGLIDEVFGIQNNQVEVDSSIICSTPQPLPGAPAQSKQQKLSLHSSDKLFHQLRDENFATVGKSLNSVARRLQSEYDSRHTTKTTAELRDFVNKLPAYQVEQQSLKIHTNLAEEIMKHTQTEEFTKILEIQQNLAAGCDPSTQHESIEELISKNAPLSQVLRLLCLESCISGGIKSRDLEEFKKMILHAYGYQHILTLSALEKAQLLLSRSSPLAVMIPMSGSNSSVGTKTNYTYLRKALRLIVDEVNESDPDDVAYVYSGYAPLSVRLIQSILQKQYLSSLARESSINDTVTPKLGTMPQKFTGFEEAIKHIRGETFDEIQKFSSKVALAREMFTSNVEKKVVFVVFLGGITYAEIAALRFICRKEETCRKIVVCTTSIISGRTMMDMAIEKISLGSSNGID</sequence>
<gene>
    <name evidence="2" type="ORF">BGTH12_LOCUS5534</name>
</gene>
<dbReference type="GO" id="GO:0016192">
    <property type="term" value="P:vesicle-mediated transport"/>
    <property type="evidence" value="ECO:0007669"/>
    <property type="project" value="InterPro"/>
</dbReference>
<keyword evidence="1" id="KW-0812">Transmembrane</keyword>
<evidence type="ECO:0000256" key="1">
    <source>
        <dbReference type="SAM" id="Phobius"/>
    </source>
</evidence>